<protein>
    <submittedName>
        <fullName evidence="2">Short-chain dehydrogenase/reductase SDR</fullName>
    </submittedName>
</protein>
<feature type="compositionally biased region" description="Basic residues" evidence="1">
    <location>
        <begin position="131"/>
        <end position="143"/>
    </location>
</feature>
<feature type="compositionally biased region" description="Basic residues" evidence="1">
    <location>
        <begin position="90"/>
        <end position="112"/>
    </location>
</feature>
<name>A0A6J4LKM5_9ACTN</name>
<feature type="region of interest" description="Disordered" evidence="1">
    <location>
        <begin position="173"/>
        <end position="270"/>
    </location>
</feature>
<reference evidence="2" key="1">
    <citation type="submission" date="2020-02" db="EMBL/GenBank/DDBJ databases">
        <authorList>
            <person name="Meier V. D."/>
        </authorList>
    </citation>
    <scope>NUCLEOTIDE SEQUENCE</scope>
    <source>
        <strain evidence="2">AVDCRST_MAG16</strain>
    </source>
</reference>
<dbReference type="AlphaFoldDB" id="A0A6J4LKM5"/>
<feature type="compositionally biased region" description="Basic and acidic residues" evidence="1">
    <location>
        <begin position="113"/>
        <end position="124"/>
    </location>
</feature>
<feature type="region of interest" description="Disordered" evidence="1">
    <location>
        <begin position="1"/>
        <end position="143"/>
    </location>
</feature>
<accession>A0A6J4LKM5</accession>
<proteinExistence type="predicted"/>
<gene>
    <name evidence="2" type="ORF">AVDCRST_MAG16-1487</name>
</gene>
<evidence type="ECO:0000313" key="2">
    <source>
        <dbReference type="EMBL" id="CAA9334940.1"/>
    </source>
</evidence>
<organism evidence="2">
    <name type="scientific">uncultured Frankineae bacterium</name>
    <dbReference type="NCBI Taxonomy" id="437475"/>
    <lineage>
        <taxon>Bacteria</taxon>
        <taxon>Bacillati</taxon>
        <taxon>Actinomycetota</taxon>
        <taxon>Actinomycetes</taxon>
        <taxon>Frankiales</taxon>
        <taxon>environmental samples</taxon>
    </lineage>
</organism>
<feature type="compositionally biased region" description="Basic residues" evidence="1">
    <location>
        <begin position="228"/>
        <end position="238"/>
    </location>
</feature>
<feature type="non-terminal residue" evidence="2">
    <location>
        <position position="1"/>
    </location>
</feature>
<feature type="non-terminal residue" evidence="2">
    <location>
        <position position="270"/>
    </location>
</feature>
<feature type="compositionally biased region" description="Basic and acidic residues" evidence="1">
    <location>
        <begin position="182"/>
        <end position="197"/>
    </location>
</feature>
<feature type="compositionally biased region" description="Basic residues" evidence="1">
    <location>
        <begin position="63"/>
        <end position="78"/>
    </location>
</feature>
<dbReference type="EMBL" id="CADCUE010000131">
    <property type="protein sequence ID" value="CAA9334940.1"/>
    <property type="molecule type" value="Genomic_DNA"/>
</dbReference>
<feature type="compositionally biased region" description="Basic residues" evidence="1">
    <location>
        <begin position="1"/>
        <end position="54"/>
    </location>
</feature>
<evidence type="ECO:0000256" key="1">
    <source>
        <dbReference type="SAM" id="MobiDB-lite"/>
    </source>
</evidence>
<sequence>VEPRLRVHPHRPSSPRARHRRVQRHRAGAGSAVRRRRLRRRGHRRGRRAGRRGRAAAGDRRAGPRRAGRPALGRRRRPGVGGGPGAGPAARRRRAQRRRGLRPHLRRAGPHRRAVDGRPQRPVDHLPGAPRRPRHGLARRRPHPVHVVDRLDHAGAEPGGLQRHQVVRAVAGAGAAGRAGGPRRDRDVAHARTDPHGVLRARQPRGHADRLGPAGRPGGRRTAGLRGAHVRPAPRRRRLADDQGDGGGQQGAARPGQGRGQPADGQAAAL</sequence>